<protein>
    <submittedName>
        <fullName evidence="2">Uncharacterized protein</fullName>
    </submittedName>
</protein>
<evidence type="ECO:0000313" key="2">
    <source>
        <dbReference type="EMBL" id="SFV25743.1"/>
    </source>
</evidence>
<proteinExistence type="predicted"/>
<dbReference type="OrthoDB" id="7933104at2"/>
<dbReference type="AlphaFoldDB" id="A0A1I7MTL4"/>
<accession>A0A1I7MTL4</accession>
<keyword evidence="1" id="KW-0732">Signal</keyword>
<dbReference type="EMBL" id="FPCH01000001">
    <property type="protein sequence ID" value="SFV25743.1"/>
    <property type="molecule type" value="Genomic_DNA"/>
</dbReference>
<keyword evidence="3" id="KW-1185">Reference proteome</keyword>
<sequence length="103" mass="10896">MRKIFGQITGLTLALFAAATFASATAGAKDCFKKASLGSSPLGETNAKFLADESLLQQTDMGVFMVWLTGGGTPGYSFGPRKYHCTQDGMMSTCHAQATICKM</sequence>
<organism evidence="2 3">
    <name type="scientific">Hyphomicrobium facile</name>
    <dbReference type="NCBI Taxonomy" id="51670"/>
    <lineage>
        <taxon>Bacteria</taxon>
        <taxon>Pseudomonadati</taxon>
        <taxon>Pseudomonadota</taxon>
        <taxon>Alphaproteobacteria</taxon>
        <taxon>Hyphomicrobiales</taxon>
        <taxon>Hyphomicrobiaceae</taxon>
        <taxon>Hyphomicrobium</taxon>
    </lineage>
</organism>
<feature type="chain" id="PRO_5011665560" evidence="1">
    <location>
        <begin position="29"/>
        <end position="103"/>
    </location>
</feature>
<reference evidence="3" key="1">
    <citation type="submission" date="2016-10" db="EMBL/GenBank/DDBJ databases">
        <authorList>
            <person name="Varghese N."/>
            <person name="Submissions S."/>
        </authorList>
    </citation>
    <scope>NUCLEOTIDE SEQUENCE [LARGE SCALE GENOMIC DNA]</scope>
    <source>
        <strain evidence="3">DSM 1565</strain>
    </source>
</reference>
<name>A0A1I7MTL4_9HYPH</name>
<evidence type="ECO:0000256" key="1">
    <source>
        <dbReference type="SAM" id="SignalP"/>
    </source>
</evidence>
<gene>
    <name evidence="2" type="ORF">SAMN04488557_0082</name>
</gene>
<feature type="signal peptide" evidence="1">
    <location>
        <begin position="1"/>
        <end position="28"/>
    </location>
</feature>
<evidence type="ECO:0000313" key="3">
    <source>
        <dbReference type="Proteomes" id="UP000199423"/>
    </source>
</evidence>
<dbReference type="Proteomes" id="UP000199423">
    <property type="component" value="Unassembled WGS sequence"/>
</dbReference>
<dbReference type="RefSeq" id="WP_092862645.1">
    <property type="nucleotide sequence ID" value="NZ_FPCH01000001.1"/>
</dbReference>